<gene>
    <name evidence="1" type="ORF">HOLleu_38381</name>
</gene>
<evidence type="ECO:0000313" key="2">
    <source>
        <dbReference type="Proteomes" id="UP001152320"/>
    </source>
</evidence>
<keyword evidence="2" id="KW-1185">Reference proteome</keyword>
<reference evidence="1" key="1">
    <citation type="submission" date="2021-10" db="EMBL/GenBank/DDBJ databases">
        <title>Tropical sea cucumber genome reveals ecological adaptation and Cuvierian tubules defense mechanism.</title>
        <authorList>
            <person name="Chen T."/>
        </authorList>
    </citation>
    <scope>NUCLEOTIDE SEQUENCE</scope>
    <source>
        <strain evidence="1">Nanhai2018</strain>
        <tissue evidence="1">Muscle</tissue>
    </source>
</reference>
<protein>
    <submittedName>
        <fullName evidence="1">Uncharacterized protein</fullName>
    </submittedName>
</protein>
<evidence type="ECO:0000313" key="1">
    <source>
        <dbReference type="EMBL" id="KAJ8021238.1"/>
    </source>
</evidence>
<dbReference type="OrthoDB" id="6157941at2759"/>
<proteinExistence type="predicted"/>
<dbReference type="AlphaFoldDB" id="A0A9Q0YEG4"/>
<dbReference type="EMBL" id="JAIZAY010000021">
    <property type="protein sequence ID" value="KAJ8021238.1"/>
    <property type="molecule type" value="Genomic_DNA"/>
</dbReference>
<dbReference type="Proteomes" id="UP001152320">
    <property type="component" value="Chromosome 21"/>
</dbReference>
<name>A0A9Q0YEG4_HOLLE</name>
<comment type="caution">
    <text evidence="1">The sequence shown here is derived from an EMBL/GenBank/DDBJ whole genome shotgun (WGS) entry which is preliminary data.</text>
</comment>
<organism evidence="1 2">
    <name type="scientific">Holothuria leucospilota</name>
    <name type="common">Black long sea cucumber</name>
    <name type="synonym">Mertensiothuria leucospilota</name>
    <dbReference type="NCBI Taxonomy" id="206669"/>
    <lineage>
        <taxon>Eukaryota</taxon>
        <taxon>Metazoa</taxon>
        <taxon>Echinodermata</taxon>
        <taxon>Eleutherozoa</taxon>
        <taxon>Echinozoa</taxon>
        <taxon>Holothuroidea</taxon>
        <taxon>Aspidochirotacea</taxon>
        <taxon>Aspidochirotida</taxon>
        <taxon>Holothuriidae</taxon>
        <taxon>Holothuria</taxon>
    </lineage>
</organism>
<sequence length="151" mass="16939">MHDHCDGSLFAGSEIFSKDPNALQIQPYYDDFEIVNPIGTYTKKHKLSACYFTLGNIRPKFRSKLKLIQLVWLCKTDLVKQYGLEKVSTPLVSDLVQLETVGIQITTDKVTEIFRGSVTMVVADNLGSHGIGGFNESFTGFRICRFCMCTS</sequence>
<accession>A0A9Q0YEG4</accession>